<protein>
    <submittedName>
        <fullName evidence="1">Uncharacterized protein</fullName>
    </submittedName>
</protein>
<evidence type="ECO:0000313" key="1">
    <source>
        <dbReference type="EMBL" id="OGY67550.1"/>
    </source>
</evidence>
<sequence length="261" mass="29701">MSDRSRELDSEMRSLTDEVRGLATQHYAYSKASNDASPISRKLKSEISEITGAYVDSFEEQRKNIGKCYALGNNIRELSKIGISFLKRNESENVSKVQALIKKAWTLLGEFNIPQDMAWTFDNENGQEMVEFEVSVVLYNCLYTDIDPETIHLPSEQELNVRPQTWLAGVGDAVTEVGKVHLERLCVDGIPKSQRIAARKKYIDMACSLREGLDRFETAYGQVVNNSRRKGFANTYRGLLMRIDRMIIREQEALAAIYDTL</sequence>
<dbReference type="EMBL" id="MHJM01000022">
    <property type="protein sequence ID" value="OGY67550.1"/>
    <property type="molecule type" value="Genomic_DNA"/>
</dbReference>
<proteinExistence type="predicted"/>
<evidence type="ECO:0000313" key="2">
    <source>
        <dbReference type="Proteomes" id="UP000176284"/>
    </source>
</evidence>
<organism evidence="1 2">
    <name type="scientific">Candidatus Harrisonbacteria bacterium RIFCSPLOWO2_02_FULL_45_10c</name>
    <dbReference type="NCBI Taxonomy" id="1798410"/>
    <lineage>
        <taxon>Bacteria</taxon>
        <taxon>Candidatus Harrisoniibacteriota</taxon>
    </lineage>
</organism>
<dbReference type="AlphaFoldDB" id="A0A1G1ZUX5"/>
<comment type="caution">
    <text evidence="1">The sequence shown here is derived from an EMBL/GenBank/DDBJ whole genome shotgun (WGS) entry which is preliminary data.</text>
</comment>
<dbReference type="Proteomes" id="UP000176284">
    <property type="component" value="Unassembled WGS sequence"/>
</dbReference>
<name>A0A1G1ZUX5_9BACT</name>
<gene>
    <name evidence="1" type="ORF">A3H63_00815</name>
</gene>
<dbReference type="Gene3D" id="1.20.58.2140">
    <property type="match status" value="1"/>
</dbReference>
<accession>A0A1G1ZUX5</accession>
<reference evidence="1 2" key="1">
    <citation type="journal article" date="2016" name="Nat. Commun.">
        <title>Thousands of microbial genomes shed light on interconnected biogeochemical processes in an aquifer system.</title>
        <authorList>
            <person name="Anantharaman K."/>
            <person name="Brown C.T."/>
            <person name="Hug L.A."/>
            <person name="Sharon I."/>
            <person name="Castelle C.J."/>
            <person name="Probst A.J."/>
            <person name="Thomas B.C."/>
            <person name="Singh A."/>
            <person name="Wilkins M.J."/>
            <person name="Karaoz U."/>
            <person name="Brodie E.L."/>
            <person name="Williams K.H."/>
            <person name="Hubbard S.S."/>
            <person name="Banfield J.F."/>
        </authorList>
    </citation>
    <scope>NUCLEOTIDE SEQUENCE [LARGE SCALE GENOMIC DNA]</scope>
</reference>